<evidence type="ECO:0000313" key="2">
    <source>
        <dbReference type="EMBL" id="CQR32107.1"/>
    </source>
</evidence>
<reference evidence="3" key="2">
    <citation type="journal article" date="2010" name="PLoS Genet.">
        <title>Structure, function, and evolution of the Thiomonas spp. genome.</title>
        <authorList>
            <person name="Arsene-Ploetze F."/>
            <person name="Koechler S."/>
            <person name="Marchal M."/>
            <person name="Coppee J.Y."/>
            <person name="Chandler M."/>
            <person name="Bonnefoy V."/>
            <person name="Brochier-Armanet C."/>
            <person name="Barakat M."/>
            <person name="Barbe V."/>
            <person name="Battaglia-Brunet F."/>
            <person name="Bruneel O."/>
            <person name="Bryan C.G."/>
            <person name="Cleiss-Arnold J."/>
            <person name="Cruveiller S."/>
            <person name="Erhardt M."/>
            <person name="Heinrich-Salmeron A."/>
            <person name="Hommais F."/>
            <person name="Joulian C."/>
            <person name="Krin E."/>
            <person name="Lieutaud A."/>
            <person name="Lievremont D."/>
            <person name="Michel C."/>
            <person name="Muller D."/>
            <person name="Ortet P."/>
            <person name="Proux C."/>
            <person name="Siguier P."/>
            <person name="Roche D."/>
            <person name="Rouy Z."/>
            <person name="Salvignol G."/>
            <person name="Slyemi D."/>
            <person name="Talla E."/>
            <person name="Weiss S."/>
            <person name="Weissenbach J."/>
            <person name="Medigue C."/>
            <person name="Bertin P.N."/>
        </authorList>
    </citation>
    <scope>NUCLEOTIDE SEQUENCE [LARGE SCALE GENOMIC DNA]</scope>
    <source>
        <strain evidence="3">DSM 22701 / CIP 110005 / 3As</strain>
    </source>
</reference>
<dbReference type="Proteomes" id="UP000078599">
    <property type="component" value="Unassembled WGS sequence"/>
</dbReference>
<organism evidence="1 3">
    <name type="scientific">Thiomonas arsenitoxydans (strain DSM 22701 / CIP 110005 / 3As)</name>
    <dbReference type="NCBI Taxonomy" id="426114"/>
    <lineage>
        <taxon>Bacteria</taxon>
        <taxon>Pseudomonadati</taxon>
        <taxon>Pseudomonadota</taxon>
        <taxon>Betaproteobacteria</taxon>
        <taxon>Burkholderiales</taxon>
        <taxon>Thiomonas</taxon>
    </lineage>
</organism>
<keyword evidence="4" id="KW-1185">Reference proteome</keyword>
<dbReference type="Pfam" id="PF11367">
    <property type="entry name" value="Tail_completion_gp17"/>
    <property type="match status" value="1"/>
</dbReference>
<proteinExistence type="predicted"/>
<dbReference type="Proteomes" id="UP000002372">
    <property type="component" value="Chromosome"/>
</dbReference>
<dbReference type="AlphaFoldDB" id="D6CTK1"/>
<dbReference type="KEGG" id="thi:THI_1957"/>
<reference evidence="1" key="3">
    <citation type="submission" date="2010-07" db="EMBL/GenBank/DDBJ databases">
        <authorList>
            <person name="Genoscope - CEA"/>
        </authorList>
    </citation>
    <scope>NUCLEOTIDE SEQUENCE</scope>
    <source>
        <strain evidence="1">3As</strain>
    </source>
</reference>
<dbReference type="InterPro" id="IPR021508">
    <property type="entry name" value="Gp17-like"/>
</dbReference>
<evidence type="ECO:0008006" key="5">
    <source>
        <dbReference type="Google" id="ProtNLM"/>
    </source>
</evidence>
<evidence type="ECO:0000313" key="1">
    <source>
        <dbReference type="EMBL" id="CAZ88620.1"/>
    </source>
</evidence>
<reference key="1">
    <citation type="submission" date="2009-07" db="EMBL/GenBank/DDBJ databases">
        <authorList>
            <person name="Genoscope - CEA"/>
        </authorList>
    </citation>
    <scope>NUCLEOTIDE SEQUENCE</scope>
    <source>
        <strain>3As</strain>
    </source>
</reference>
<accession>D6CTK1</accession>
<sequence length="119" mass="12785">MNHDPLVAQTLRSIAALSGLPIRPDAAEEGDVAPYLVYAEIALPPDAYTLGGESSLVPSRYQIDVYAATRAQANALAQAAHDALTAAFGGAAVSRQSLFEHDTRLRRTLLDLQLWFPNP</sequence>
<dbReference type="HOGENOM" id="CLU_2059088_0_0_4"/>
<evidence type="ECO:0000313" key="4">
    <source>
        <dbReference type="Proteomes" id="UP000078599"/>
    </source>
</evidence>
<reference evidence="2 4" key="4">
    <citation type="submission" date="2015-03" db="EMBL/GenBank/DDBJ databases">
        <authorList>
            <person name="Regsiter A."/>
            <person name="william w."/>
        </authorList>
    </citation>
    <scope>NUCLEOTIDE SEQUENCE [LARGE SCALE GENOMIC DNA]</scope>
    <source>
        <strain evidence="2 4">CB1</strain>
    </source>
</reference>
<evidence type="ECO:0000313" key="3">
    <source>
        <dbReference type="Proteomes" id="UP000002372"/>
    </source>
</evidence>
<gene>
    <name evidence="1" type="ordered locus">THI_1957</name>
    <name evidence="2" type="ORF">THICB1_20070</name>
</gene>
<dbReference type="EMBL" id="FP475956">
    <property type="protein sequence ID" value="CAZ88620.1"/>
    <property type="molecule type" value="Genomic_DNA"/>
</dbReference>
<dbReference type="EMBL" id="CTRI01000012">
    <property type="protein sequence ID" value="CQR32107.1"/>
    <property type="molecule type" value="Genomic_DNA"/>
</dbReference>
<protein>
    <recommendedName>
        <fullName evidence="5">DUF3168 domain-containing protein</fullName>
    </recommendedName>
</protein>
<dbReference type="RefSeq" id="WP_013105939.1">
    <property type="nucleotide sequence ID" value="NC_014145.1"/>
</dbReference>
<name>D6CTK1_THIA3</name>